<evidence type="ECO:0000313" key="1">
    <source>
        <dbReference type="EMBL" id="QIV95167.1"/>
    </source>
</evidence>
<protein>
    <submittedName>
        <fullName evidence="1">Uncharacterized protein</fullName>
    </submittedName>
</protein>
<evidence type="ECO:0000313" key="2">
    <source>
        <dbReference type="Proteomes" id="UP000503320"/>
    </source>
</evidence>
<dbReference type="Proteomes" id="UP000503320">
    <property type="component" value="Chromosome"/>
</dbReference>
<name>A0A6M3HVD9_9GAMM</name>
<reference evidence="1 2" key="1">
    <citation type="submission" date="2019-03" db="EMBL/GenBank/DDBJ databases">
        <title>Complete Genome Sequence of Allofrancisella frigidaquae Strain SYSU 10HL1970 Isolated from Water-Cooling Systems in China.</title>
        <authorList>
            <person name="Ohrman C."/>
            <person name="Uneklint I."/>
            <person name="Sjodin A."/>
        </authorList>
    </citation>
    <scope>NUCLEOTIDE SEQUENCE [LARGE SCALE GENOMIC DNA]</scope>
    <source>
        <strain evidence="1 2">SYSU 10HL1970</strain>
    </source>
</reference>
<organism evidence="1 2">
    <name type="scientific">Allofrancisella frigidaquae</name>
    <dbReference type="NCBI Taxonomy" id="1085644"/>
    <lineage>
        <taxon>Bacteria</taxon>
        <taxon>Pseudomonadati</taxon>
        <taxon>Pseudomonadota</taxon>
        <taxon>Gammaproteobacteria</taxon>
        <taxon>Thiotrichales</taxon>
        <taxon>Francisellaceae</taxon>
        <taxon>Allofrancisella</taxon>
    </lineage>
</organism>
<accession>A0A6M3HVD9</accession>
<gene>
    <name evidence="1" type="ORF">E3E15_07340</name>
</gene>
<dbReference type="AlphaFoldDB" id="A0A6M3HVD9"/>
<dbReference type="RefSeq" id="WP_172107149.1">
    <property type="nucleotide sequence ID" value="NZ_CP038017.1"/>
</dbReference>
<proteinExistence type="predicted"/>
<keyword evidence="2" id="KW-1185">Reference proteome</keyword>
<sequence>MDLKDNFNLGDLIYGMAGIRIGVLKHLSRTESQYIKTYPHLSDQYNALIGIGGKKTALTFHNLFLQIYNFFGREKNKFKLANFENFLDFDKNMDDPLIKTYLSRRPDEMYSYKEYATDWAKAIGKYPQKFNESALNLSADIYHLIISFLCRQNISRFIKKNRKIHFILEGINLKPYTTNVPLTFSHIDLNENMLKNQYYIDKIKKLIGDISIQIPSTTLDELIECYRLYNLDYTYRKNIKFYKVKRYKHHVVGCVESLPPWISNKDQWHTLLLELHNSEIRNRNILIEATIVCFNNYIKKQIGSKEEDAYVRKFVTDMVAIYITSGSLLSAHKCIYQLICDYDKYTPKKCFFAEMLFEYLWRYKENFLYLFRGVANFSIRKPGSPICQNMYNIFTNIRYLKKRDFRFSIKEKPKDDFYMGLRSKRYLENNLIDNNYSNLGYYSDSNGFI</sequence>
<dbReference type="KEGG" id="afri:E3E15_07340"/>
<dbReference type="EMBL" id="CP038017">
    <property type="protein sequence ID" value="QIV95167.1"/>
    <property type="molecule type" value="Genomic_DNA"/>
</dbReference>